<dbReference type="STRING" id="6210.W6UDL8"/>
<dbReference type="OrthoDB" id="6285776at2759"/>
<feature type="compositionally biased region" description="Pro residues" evidence="1">
    <location>
        <begin position="186"/>
        <end position="199"/>
    </location>
</feature>
<feature type="compositionally biased region" description="Acidic residues" evidence="1">
    <location>
        <begin position="43"/>
        <end position="55"/>
    </location>
</feature>
<dbReference type="GeneID" id="36344446"/>
<keyword evidence="3" id="KW-1185">Reference proteome</keyword>
<dbReference type="RefSeq" id="XP_024347613.1">
    <property type="nucleotide sequence ID" value="XM_024497980.1"/>
</dbReference>
<proteinExistence type="predicted"/>
<evidence type="ECO:0000313" key="2">
    <source>
        <dbReference type="EMBL" id="EUB56417.1"/>
    </source>
</evidence>
<dbReference type="EMBL" id="APAU02000117">
    <property type="protein sequence ID" value="EUB56417.1"/>
    <property type="molecule type" value="Genomic_DNA"/>
</dbReference>
<dbReference type="Proteomes" id="UP000019149">
    <property type="component" value="Unassembled WGS sequence"/>
</dbReference>
<reference evidence="2 3" key="1">
    <citation type="journal article" date="2013" name="Nat. Genet.">
        <title>The genome of the hydatid tapeworm Echinococcus granulosus.</title>
        <authorList>
            <person name="Zheng H."/>
            <person name="Zhang W."/>
            <person name="Zhang L."/>
            <person name="Zhang Z."/>
            <person name="Li J."/>
            <person name="Lu G."/>
            <person name="Zhu Y."/>
            <person name="Wang Y."/>
            <person name="Huang Y."/>
            <person name="Liu J."/>
            <person name="Kang H."/>
            <person name="Chen J."/>
            <person name="Wang L."/>
            <person name="Chen A."/>
            <person name="Yu S."/>
            <person name="Gao Z."/>
            <person name="Jin L."/>
            <person name="Gu W."/>
            <person name="Wang Z."/>
            <person name="Zhao L."/>
            <person name="Shi B."/>
            <person name="Wen H."/>
            <person name="Lin R."/>
            <person name="Jones M.K."/>
            <person name="Brejova B."/>
            <person name="Vinar T."/>
            <person name="Zhao G."/>
            <person name="McManus D.P."/>
            <person name="Chen Z."/>
            <person name="Zhou Y."/>
            <person name="Wang S."/>
        </authorList>
    </citation>
    <scope>NUCLEOTIDE SEQUENCE [LARGE SCALE GENOMIC DNA]</scope>
</reference>
<evidence type="ECO:0000313" key="3">
    <source>
        <dbReference type="Proteomes" id="UP000019149"/>
    </source>
</evidence>
<dbReference type="AlphaFoldDB" id="W6UDL8"/>
<feature type="region of interest" description="Disordered" evidence="1">
    <location>
        <begin position="1"/>
        <end position="199"/>
    </location>
</feature>
<feature type="compositionally biased region" description="Basic and acidic residues" evidence="1">
    <location>
        <begin position="121"/>
        <end position="137"/>
    </location>
</feature>
<dbReference type="KEGG" id="egl:EGR_08731"/>
<sequence length="199" mass="21928">MFKLVSMPYRKPKRGGGHAFTDPEELMLQDAVIDSVAPPNSSGDDDYDDGEEEEPEVPRHNGVSHLITTHNPNRTGKPANRDDAPMSRKERDSAMDPLSLKPKMELERDLARLKLVRRRREPRERKWEEEKKAREAAHAAAQARAQERLEALKNKGKGGRKPGAKVGKPRPPPKSSSASVTGASEVPPPPPSPDAAPDS</sequence>
<protein>
    <submittedName>
        <fullName evidence="2">Phosphoprotein</fullName>
    </submittedName>
</protein>
<evidence type="ECO:0000256" key="1">
    <source>
        <dbReference type="SAM" id="MobiDB-lite"/>
    </source>
</evidence>
<feature type="compositionally biased region" description="Basic and acidic residues" evidence="1">
    <location>
        <begin position="102"/>
        <end position="112"/>
    </location>
</feature>
<dbReference type="OMA" id="TTHNPNR"/>
<accession>W6UDL8</accession>
<dbReference type="CTD" id="36344446"/>
<gene>
    <name evidence="2" type="ORF">EGR_08731</name>
</gene>
<feature type="compositionally biased region" description="Basic and acidic residues" evidence="1">
    <location>
        <begin position="79"/>
        <end position="94"/>
    </location>
</feature>
<organism evidence="2 3">
    <name type="scientific">Echinococcus granulosus</name>
    <name type="common">Hydatid tapeworm</name>
    <dbReference type="NCBI Taxonomy" id="6210"/>
    <lineage>
        <taxon>Eukaryota</taxon>
        <taxon>Metazoa</taxon>
        <taxon>Spiralia</taxon>
        <taxon>Lophotrochozoa</taxon>
        <taxon>Platyhelminthes</taxon>
        <taxon>Cestoda</taxon>
        <taxon>Eucestoda</taxon>
        <taxon>Cyclophyllidea</taxon>
        <taxon>Taeniidae</taxon>
        <taxon>Echinococcus</taxon>
        <taxon>Echinococcus granulosus group</taxon>
    </lineage>
</organism>
<name>W6UDL8_ECHGR</name>
<feature type="compositionally biased region" description="Basic residues" evidence="1">
    <location>
        <begin position="154"/>
        <end position="163"/>
    </location>
</feature>
<comment type="caution">
    <text evidence="2">The sequence shown here is derived from an EMBL/GenBank/DDBJ whole genome shotgun (WGS) entry which is preliminary data.</text>
</comment>